<keyword evidence="5" id="KW-0489">Methyltransferase</keyword>
<reference evidence="6" key="1">
    <citation type="submission" date="2016-10" db="EMBL/GenBank/DDBJ databases">
        <authorList>
            <person name="Varghese N."/>
            <person name="Submissions S."/>
        </authorList>
    </citation>
    <scope>NUCLEOTIDE SEQUENCE [LARGE SCALE GENOMIC DNA]</scope>
    <source>
        <strain evidence="6">N6PO6</strain>
    </source>
</reference>
<dbReference type="PANTHER" id="PTHR42912:SF45">
    <property type="entry name" value="23S RRNA (GUANINE(745)-N(1))-METHYLTRANSFERASE"/>
    <property type="match status" value="1"/>
</dbReference>
<dbReference type="Pfam" id="PF13649">
    <property type="entry name" value="Methyltransf_25"/>
    <property type="match status" value="1"/>
</dbReference>
<dbReference type="Proteomes" id="UP000242222">
    <property type="component" value="Unassembled WGS sequence"/>
</dbReference>
<dbReference type="SUPFAM" id="SSF53335">
    <property type="entry name" value="S-adenosyl-L-methionine-dependent methyltransferases"/>
    <property type="match status" value="1"/>
</dbReference>
<name>A0A1I4ZB13_9GAMM</name>
<feature type="domain" description="23S rRNA (guanine(745)-N(1))-methyltransferase N-terminal" evidence="4">
    <location>
        <begin position="3"/>
        <end position="46"/>
    </location>
</feature>
<dbReference type="GO" id="GO:0008168">
    <property type="term" value="F:methyltransferase activity"/>
    <property type="evidence" value="ECO:0007669"/>
    <property type="project" value="UniProtKB-KW"/>
</dbReference>
<evidence type="ECO:0000313" key="6">
    <source>
        <dbReference type="Proteomes" id="UP000242222"/>
    </source>
</evidence>
<evidence type="ECO:0000259" key="3">
    <source>
        <dbReference type="Pfam" id="PF13649"/>
    </source>
</evidence>
<evidence type="ECO:0000256" key="1">
    <source>
        <dbReference type="PIRSR" id="PIRSR018249-1"/>
    </source>
</evidence>
<keyword evidence="6" id="KW-1185">Reference proteome</keyword>
<evidence type="ECO:0000259" key="4">
    <source>
        <dbReference type="Pfam" id="PF21302"/>
    </source>
</evidence>
<dbReference type="GO" id="GO:0046872">
    <property type="term" value="F:metal ion binding"/>
    <property type="evidence" value="ECO:0007669"/>
    <property type="project" value="UniProtKB-KW"/>
</dbReference>
<gene>
    <name evidence="5" type="ORF">SAMN05216516_10881</name>
</gene>
<dbReference type="CDD" id="cd02440">
    <property type="entry name" value="AdoMet_MTases"/>
    <property type="match status" value="1"/>
</dbReference>
<dbReference type="OrthoDB" id="108476at2"/>
<dbReference type="NCBIfam" id="NF008300">
    <property type="entry name" value="PRK11088.1"/>
    <property type="match status" value="1"/>
</dbReference>
<feature type="binding site" evidence="1">
    <location>
        <position position="21"/>
    </location>
    <ligand>
        <name>Zn(2+)</name>
        <dbReference type="ChEBI" id="CHEBI:29105"/>
    </ligand>
</feature>
<dbReference type="STRING" id="1367852.SAMN05216516_10881"/>
<keyword evidence="1" id="KW-0862">Zinc</keyword>
<feature type="binding site" evidence="1">
    <location>
        <position position="8"/>
    </location>
    <ligand>
        <name>Zn(2+)</name>
        <dbReference type="ChEBI" id="CHEBI:29105"/>
    </ligand>
</feature>
<dbReference type="InterPro" id="IPR048647">
    <property type="entry name" value="RlmA_N"/>
</dbReference>
<dbReference type="InterPro" id="IPR050508">
    <property type="entry name" value="Methyltransf_Superfamily"/>
</dbReference>
<feature type="binding site" evidence="1">
    <location>
        <position position="5"/>
    </location>
    <ligand>
        <name>Zn(2+)</name>
        <dbReference type="ChEBI" id="CHEBI:29105"/>
    </ligand>
</feature>
<feature type="binding site" evidence="2">
    <location>
        <begin position="98"/>
        <end position="99"/>
    </location>
    <ligand>
        <name>S-adenosyl-L-methionine</name>
        <dbReference type="ChEBI" id="CHEBI:59789"/>
    </ligand>
</feature>
<keyword evidence="5" id="KW-0808">Transferase</keyword>
<dbReference type="GO" id="GO:0032259">
    <property type="term" value="P:methylation"/>
    <property type="evidence" value="ECO:0007669"/>
    <property type="project" value="UniProtKB-KW"/>
</dbReference>
<evidence type="ECO:0000313" key="5">
    <source>
        <dbReference type="EMBL" id="SFN47474.1"/>
    </source>
</evidence>
<feature type="domain" description="Methyltransferase" evidence="3">
    <location>
        <begin position="91"/>
        <end position="165"/>
    </location>
</feature>
<dbReference type="AlphaFoldDB" id="A0A1I4ZB13"/>
<protein>
    <submittedName>
        <fullName evidence="5">23S rRNA (Guanine745-N1)-methyltransferase</fullName>
    </submittedName>
</protein>
<evidence type="ECO:0000256" key="2">
    <source>
        <dbReference type="PIRSR" id="PIRSR018249-2"/>
    </source>
</evidence>
<proteinExistence type="predicted"/>
<dbReference type="InterPro" id="IPR029063">
    <property type="entry name" value="SAM-dependent_MTases_sf"/>
</dbReference>
<accession>A0A1I4ZB13</accession>
<dbReference type="RefSeq" id="WP_092878484.1">
    <property type="nucleotide sequence ID" value="NZ_FOVC01000008.1"/>
</dbReference>
<sequence>MHYQCPLCHQPLSTQEKGWECINRHQFDKAREGYVNLMPVQHKRSKQPGDNAEMMQARRQFLNEGHYQALQRVVCQLLSGITGDGSQQQTVLDIGCGEGYYTGAVAQSLSARANVEVCGLDVSREAIRSAAKRYPEVSFCVASSQRLPFMNSSISTALRIYAPFNPEELARVMCPGGYLLTVTPGPRHLLQFKALIYREVKMHDPAPESLSGWSLCHEETLAYPLSLSSDSAATLLQMTPFAWRARPEVWGRLATVEHFACETDFMLRLWRLQR</sequence>
<dbReference type="PANTHER" id="PTHR42912">
    <property type="entry name" value="METHYLTRANSFERASE"/>
    <property type="match status" value="1"/>
</dbReference>
<dbReference type="FunFam" id="3.40.50.150:FF:000163">
    <property type="entry name" value="23S rRNA methyltransferase A"/>
    <property type="match status" value="1"/>
</dbReference>
<dbReference type="InterPro" id="IPR016718">
    <property type="entry name" value="rRNA_m1G-MeTrfase_A_prd"/>
</dbReference>
<organism evidence="5 6">
    <name type="scientific">Izhakiella capsodis</name>
    <dbReference type="NCBI Taxonomy" id="1367852"/>
    <lineage>
        <taxon>Bacteria</taxon>
        <taxon>Pseudomonadati</taxon>
        <taxon>Pseudomonadota</taxon>
        <taxon>Gammaproteobacteria</taxon>
        <taxon>Enterobacterales</taxon>
        <taxon>Erwiniaceae</taxon>
        <taxon>Izhakiella</taxon>
    </lineage>
</organism>
<keyword evidence="2" id="KW-0949">S-adenosyl-L-methionine</keyword>
<feature type="binding site" evidence="1">
    <location>
        <position position="25"/>
    </location>
    <ligand>
        <name>Zn(2+)</name>
        <dbReference type="ChEBI" id="CHEBI:29105"/>
    </ligand>
</feature>
<dbReference type="Gene3D" id="3.40.50.150">
    <property type="entry name" value="Vaccinia Virus protein VP39"/>
    <property type="match status" value="1"/>
</dbReference>
<dbReference type="InterPro" id="IPR041698">
    <property type="entry name" value="Methyltransf_25"/>
</dbReference>
<keyword evidence="1" id="KW-0479">Metal-binding</keyword>
<feature type="binding site" evidence="2">
    <location>
        <position position="67"/>
    </location>
    <ligand>
        <name>S-adenosyl-L-methionine</name>
        <dbReference type="ChEBI" id="CHEBI:59789"/>
    </ligand>
</feature>
<feature type="binding site" evidence="2">
    <location>
        <position position="188"/>
    </location>
    <ligand>
        <name>S-adenosyl-L-methionine</name>
        <dbReference type="ChEBI" id="CHEBI:59789"/>
    </ligand>
</feature>
<dbReference type="EMBL" id="FOVC01000008">
    <property type="protein sequence ID" value="SFN47474.1"/>
    <property type="molecule type" value="Genomic_DNA"/>
</dbReference>
<dbReference type="Pfam" id="PF21302">
    <property type="entry name" value="Zn_ribbon_RlmA"/>
    <property type="match status" value="1"/>
</dbReference>
<dbReference type="PIRSF" id="PIRSF018249">
    <property type="entry name" value="MyrA_prd"/>
    <property type="match status" value="1"/>
</dbReference>